<dbReference type="AlphaFoldDB" id="A0A4P7BY50"/>
<accession>A0A4P7BY50</accession>
<organism evidence="1 2">
    <name type="scientific">Nitrosococcus wardiae</name>
    <dbReference type="NCBI Taxonomy" id="1814290"/>
    <lineage>
        <taxon>Bacteria</taxon>
        <taxon>Pseudomonadati</taxon>
        <taxon>Pseudomonadota</taxon>
        <taxon>Gammaproteobacteria</taxon>
        <taxon>Chromatiales</taxon>
        <taxon>Chromatiaceae</taxon>
        <taxon>Nitrosococcus</taxon>
    </lineage>
</organism>
<gene>
    <name evidence="1" type="ORF">E3U44_10935</name>
</gene>
<dbReference type="Proteomes" id="UP000294325">
    <property type="component" value="Chromosome"/>
</dbReference>
<reference evidence="1 2" key="1">
    <citation type="submission" date="2019-03" db="EMBL/GenBank/DDBJ databases">
        <title>The genome sequence of Nitrosococcus wardiae strain D1FHST reveals the archetypal metabolic capacity of ammonia-oxidizing Gammaproteobacteria.</title>
        <authorList>
            <person name="Wang L."/>
            <person name="Lim C.K."/>
            <person name="Hanson T.E."/>
            <person name="Dang H."/>
            <person name="Klotz M.G."/>
        </authorList>
    </citation>
    <scope>NUCLEOTIDE SEQUENCE [LARGE SCALE GENOMIC DNA]</scope>
    <source>
        <strain evidence="1 2">D1FHS</strain>
    </source>
</reference>
<proteinExistence type="predicted"/>
<dbReference type="GO" id="GO:0008237">
    <property type="term" value="F:metallopeptidase activity"/>
    <property type="evidence" value="ECO:0007669"/>
    <property type="project" value="InterPro"/>
</dbReference>
<dbReference type="InterPro" id="IPR024079">
    <property type="entry name" value="MetalloPept_cat_dom_sf"/>
</dbReference>
<evidence type="ECO:0000313" key="2">
    <source>
        <dbReference type="Proteomes" id="UP000294325"/>
    </source>
</evidence>
<name>A0A4P7BY50_9GAMM</name>
<evidence type="ECO:0000313" key="1">
    <source>
        <dbReference type="EMBL" id="QBQ54971.1"/>
    </source>
</evidence>
<keyword evidence="2" id="KW-1185">Reference proteome</keyword>
<sequence length="655" mass="71402">MLRYTAGAGIFILSFLIAIPQGLTEDEVTVIIERVEQLECVDETLWWCGSAGDFYAKVTLDGTSFQSNSIGDDADISPNWSFRHTVSSRRIPIRLEIWDSDGGLRFGDDHVDITSGSGRNLDVNLNLDSCAITGGVSGTCGATLVSSGTSDDRARIHFRIEVTPVRLGEVEVIGERLTTLECVDDFLWWCGSAADYYGRIGIDGMEQSNEGRNESTQFGNQDDDAAYWRFTRWVNLNRATLPLSVRIMDSDGFLNPDDTVDIQPGAGRVLELDLNPASCVISGEATGRCGGLLDVNSRIDVSGNQSDRARMQLRIQVYDSPRVYVRCLHSPIWPQPGDTVTFSAEALDANMRPIVADRIALRQPATGAGTVHTCENASTCEVHLNATTSGTFNYSCLAEERGVATTTGSRGSTIGTPARGRAVAVLQHQTTDRAMDFVFIPDSDNYASANDLSFRNDVYGVIWTAFLSDELFLRNQDRFNFWIAQDRGDAHGFTTGSPCYTPPANWTTDYPFADSGVLLHTDDLRDCATGGIFSSEPGSTETVRHETGHSPFGLADEYCCDGGYFQTSVNPNLFGPEPPGSTAALTACQADPLAGLRDSCLGFVSSRISSGNQFFRVDHAPASREVEVENDRMIDNKVPRAADDRRIQAIIDALP</sequence>
<protein>
    <submittedName>
        <fullName evidence="1">Uncharacterized protein</fullName>
    </submittedName>
</protein>
<dbReference type="EMBL" id="CP038033">
    <property type="protein sequence ID" value="QBQ54971.1"/>
    <property type="molecule type" value="Genomic_DNA"/>
</dbReference>
<dbReference type="Gene3D" id="3.40.390.10">
    <property type="entry name" value="Collagenase (Catalytic Domain)"/>
    <property type="match status" value="1"/>
</dbReference>
<dbReference type="OrthoDB" id="9143597at2"/>
<dbReference type="KEGG" id="nwr:E3U44_10935"/>
<dbReference type="RefSeq" id="WP_134358218.1">
    <property type="nucleotide sequence ID" value="NZ_CP038033.1"/>
</dbReference>